<dbReference type="GO" id="GO:0016887">
    <property type="term" value="F:ATP hydrolysis activity"/>
    <property type="evidence" value="ECO:0007669"/>
    <property type="project" value="InterPro"/>
</dbReference>
<dbReference type="STRING" id="406817.XNC1_3524"/>
<dbReference type="PANTHER" id="PTHR32182:SF22">
    <property type="entry name" value="ATP-DEPENDENT ENDONUCLEASE, OLD FAMILY-RELATED"/>
    <property type="match status" value="1"/>
</dbReference>
<reference evidence="2 3" key="1">
    <citation type="journal article" date="2011" name="PLoS ONE">
        <title>The entomopathogenic bacterial endosymbionts xenorhabdus and photorhabdus: convergent lifestyles from divergent genomes.</title>
        <authorList>
            <person name="Chaston J.M."/>
            <person name="Suen G."/>
            <person name="Tucker S.L."/>
            <person name="Andersen A.W."/>
            <person name="Bhasin A."/>
            <person name="Bode E."/>
            <person name="Bode H.B."/>
            <person name="Brachmann A.O."/>
            <person name="Cowles C.E."/>
            <person name="Cowles K.N."/>
            <person name="Darby C."/>
            <person name="de Leon L."/>
            <person name="Drace K."/>
            <person name="Du Z."/>
            <person name="Givaudan A."/>
            <person name="Herbert Tran E.E."/>
            <person name="Jewell K.A."/>
            <person name="Knack J.J."/>
            <person name="Krasomil-Osterfeld K.C."/>
            <person name="Kukor R."/>
            <person name="Lanois A."/>
            <person name="Latreille P."/>
            <person name="Leimgruber N.K."/>
            <person name="Lipke C.M."/>
            <person name="Liu R."/>
            <person name="Lu X."/>
            <person name="Martens E.C."/>
            <person name="Marri P.R."/>
            <person name="Medigue C."/>
            <person name="Menard M.L."/>
            <person name="Miller N.M."/>
            <person name="Morales-Soto N."/>
            <person name="Norton S."/>
            <person name="Ogier J.C."/>
            <person name="Orchard S.S."/>
            <person name="Park D."/>
            <person name="Park Y."/>
            <person name="Qurollo B.A."/>
            <person name="Sugar D.R."/>
            <person name="Richards G.R."/>
            <person name="Rouy Z."/>
            <person name="Slominski B."/>
            <person name="Slominski K."/>
            <person name="Snyder H."/>
            <person name="Tjaden B.C."/>
            <person name="van der Hoeven R."/>
            <person name="Welch R.D."/>
            <person name="Wheeler C."/>
            <person name="Xiang B."/>
            <person name="Barbazuk B."/>
            <person name="Gaudriault S."/>
            <person name="Goodner B."/>
            <person name="Slater S.C."/>
            <person name="Forst S."/>
            <person name="Goldman B.S."/>
            <person name="Goodrich-Blair H."/>
        </authorList>
    </citation>
    <scope>NUCLEOTIDE SEQUENCE [LARGE SCALE GENOMIC DNA]</scope>
    <source>
        <strain evidence="3">ATCC 19061 / DSM 3370 / CCUG 14189 / LMG 1036 / NCIMB 9965 / AN6</strain>
    </source>
</reference>
<dbReference type="InterPro" id="IPR027417">
    <property type="entry name" value="P-loop_NTPase"/>
</dbReference>
<dbReference type="AlphaFoldDB" id="D3V9Z6"/>
<protein>
    <recommendedName>
        <fullName evidence="1">ATPase AAA-type core domain-containing protein</fullName>
    </recommendedName>
</protein>
<dbReference type="EMBL" id="FN667742">
    <property type="protein sequence ID" value="CBJ91560.1"/>
    <property type="molecule type" value="Genomic_DNA"/>
</dbReference>
<keyword evidence="3" id="KW-1185">Reference proteome</keyword>
<evidence type="ECO:0000259" key="1">
    <source>
        <dbReference type="Pfam" id="PF13304"/>
    </source>
</evidence>
<dbReference type="Gene3D" id="3.40.50.300">
    <property type="entry name" value="P-loop containing nucleotide triphosphate hydrolases"/>
    <property type="match status" value="1"/>
</dbReference>
<dbReference type="GO" id="GO:0005524">
    <property type="term" value="F:ATP binding"/>
    <property type="evidence" value="ECO:0007669"/>
    <property type="project" value="InterPro"/>
</dbReference>
<dbReference type="InterPro" id="IPR003959">
    <property type="entry name" value="ATPase_AAA_core"/>
</dbReference>
<evidence type="ECO:0000313" key="2">
    <source>
        <dbReference type="EMBL" id="CBJ91560.1"/>
    </source>
</evidence>
<evidence type="ECO:0000313" key="3">
    <source>
        <dbReference type="Proteomes" id="UP000008075"/>
    </source>
</evidence>
<dbReference type="KEGG" id="xne:XNC1_3524"/>
<dbReference type="HOGENOM" id="CLU_035814_1_1_6"/>
<dbReference type="InterPro" id="IPR014555">
    <property type="entry name" value="RecF-like"/>
</dbReference>
<name>D3V9Z6_XENNA</name>
<dbReference type="PANTHER" id="PTHR32182">
    <property type="entry name" value="DNA REPLICATION AND REPAIR PROTEIN RECF"/>
    <property type="match status" value="1"/>
</dbReference>
<proteinExistence type="predicted"/>
<dbReference type="PIRSF" id="PIRSF029347">
    <property type="entry name" value="RecF"/>
    <property type="match status" value="1"/>
</dbReference>
<gene>
    <name evidence="2" type="ordered locus">XNC1_3524</name>
</gene>
<dbReference type="Proteomes" id="UP000008075">
    <property type="component" value="Chromosome"/>
</dbReference>
<dbReference type="SUPFAM" id="SSF52540">
    <property type="entry name" value="P-loop containing nucleoside triphosphate hydrolases"/>
    <property type="match status" value="1"/>
</dbReference>
<dbReference type="GO" id="GO:0000731">
    <property type="term" value="P:DNA synthesis involved in DNA repair"/>
    <property type="evidence" value="ECO:0007669"/>
    <property type="project" value="TreeGrafter"/>
</dbReference>
<accession>D3V9Z6</accession>
<dbReference type="Pfam" id="PF13304">
    <property type="entry name" value="AAA_21"/>
    <property type="match status" value="1"/>
</dbReference>
<feature type="domain" description="ATPase AAA-type core" evidence="1">
    <location>
        <begin position="61"/>
        <end position="350"/>
    </location>
</feature>
<dbReference type="eggNOG" id="COG4637">
    <property type="taxonomic scope" value="Bacteria"/>
</dbReference>
<sequence>MGYVNIECNCPDATFIINSYPLSDTEVKHFKGGDMTTSLDKLTIKGFKSIHELNEFELKNLNVIVGANGAGKSNLISFFKMLRALIDGTLNRYVRDNGGASDLLFNGNKVTQKMEFETRFGDRGFRFKLVPTPADSCAIEDEARYYKNSASKWWVLGDSDDGRSRMVAEIENNASDALYSKPIYDAITSWQIYHFHDTSATAGMRKYEIIQDNKELRTDASNIGAFLLKLKNDAPSEYKSIVNAIRLVTPFFDNFILEPRQSGSKEEVNISWTQKGSDYPMQPYHLSDGSIRFMCLATALLQPTPPSTIIIDEPELGLHPAAIVILAELIQQAAQRTQVIIATQSPILIDQFSAEDIIIVNRKKGASSFERLNEKDFSQWLENYSLGELWAKNVIAGGPTYE</sequence>
<dbReference type="GO" id="GO:0006302">
    <property type="term" value="P:double-strand break repair"/>
    <property type="evidence" value="ECO:0007669"/>
    <property type="project" value="TreeGrafter"/>
</dbReference>
<organism evidence="2 3">
    <name type="scientific">Xenorhabdus nematophila (strain ATCC 19061 / DSM 3370 / CCUG 14189 / LMG 1036 / NCIMB 9965 / AN6)</name>
    <dbReference type="NCBI Taxonomy" id="406817"/>
    <lineage>
        <taxon>Bacteria</taxon>
        <taxon>Pseudomonadati</taxon>
        <taxon>Pseudomonadota</taxon>
        <taxon>Gammaproteobacteria</taxon>
        <taxon>Enterobacterales</taxon>
        <taxon>Morganellaceae</taxon>
        <taxon>Xenorhabdus</taxon>
    </lineage>
</organism>